<dbReference type="EMBL" id="AP014936">
    <property type="protein sequence ID" value="BAU47991.1"/>
    <property type="molecule type" value="Genomic_DNA"/>
</dbReference>
<dbReference type="Proteomes" id="UP000218899">
    <property type="component" value="Chromosome"/>
</dbReference>
<dbReference type="AlphaFoldDB" id="A0A1B4VBH2"/>
<dbReference type="Gene3D" id="1.10.4080.10">
    <property type="entry name" value="ADP-ribosylation/Crystallin J1"/>
    <property type="match status" value="1"/>
</dbReference>
<accession>A0A1B4VBH2</accession>
<sequence length="155" mass="16793">MIRAAFDSMPPGARSAPVAFIAPPARSAALINQPTPRLVFIVHLLSSSFPVPAHTAIFTIRPVHRNNRYAEENLLRPRGIEGWRVHAVRNADSLGGDSDTLACIAGGIAEACYGPVETAIREKVRTLLTDQLWRIAERFCSRYGGDAPAALRPPG</sequence>
<keyword evidence="2" id="KW-1185">Reference proteome</keyword>
<protein>
    <recommendedName>
        <fullName evidence="3">ADP-ribosylglycohydrolase</fullName>
    </recommendedName>
</protein>
<reference evidence="1 2" key="1">
    <citation type="submission" date="2015-08" db="EMBL/GenBank/DDBJ databases">
        <title>Complete genome sequence of Sulfurifustis variabilis.</title>
        <authorList>
            <person name="Miura A."/>
            <person name="Kojima H."/>
            <person name="Fukui M."/>
        </authorList>
    </citation>
    <scope>NUCLEOTIDE SEQUENCE [LARGE SCALE GENOMIC DNA]</scope>
    <source>
        <strain evidence="2">skN76</strain>
    </source>
</reference>
<dbReference type="SUPFAM" id="SSF101478">
    <property type="entry name" value="ADP-ribosylglycohydrolase"/>
    <property type="match status" value="1"/>
</dbReference>
<dbReference type="InterPro" id="IPR036705">
    <property type="entry name" value="Ribosyl_crysJ1_sf"/>
</dbReference>
<proteinExistence type="predicted"/>
<organism evidence="1 2">
    <name type="scientific">Sulfurifustis variabilis</name>
    <dbReference type="NCBI Taxonomy" id="1675686"/>
    <lineage>
        <taxon>Bacteria</taxon>
        <taxon>Pseudomonadati</taxon>
        <taxon>Pseudomonadota</taxon>
        <taxon>Gammaproteobacteria</taxon>
        <taxon>Acidiferrobacterales</taxon>
        <taxon>Acidiferrobacteraceae</taxon>
        <taxon>Sulfurifustis</taxon>
    </lineage>
</organism>
<gene>
    <name evidence="1" type="ORF">SVA_1426</name>
</gene>
<evidence type="ECO:0008006" key="3">
    <source>
        <dbReference type="Google" id="ProtNLM"/>
    </source>
</evidence>
<name>A0A1B4VBH2_9GAMM</name>
<dbReference type="KEGG" id="sva:SVA_1426"/>
<evidence type="ECO:0000313" key="2">
    <source>
        <dbReference type="Proteomes" id="UP000218899"/>
    </source>
</evidence>
<evidence type="ECO:0000313" key="1">
    <source>
        <dbReference type="EMBL" id="BAU47991.1"/>
    </source>
</evidence>